<protein>
    <submittedName>
        <fullName evidence="1">Unannotated protein</fullName>
    </submittedName>
</protein>
<dbReference type="EMBL" id="CAFBPA010000042">
    <property type="protein sequence ID" value="CAB4999694.1"/>
    <property type="molecule type" value="Genomic_DNA"/>
</dbReference>
<evidence type="ECO:0000313" key="1">
    <source>
        <dbReference type="EMBL" id="CAB4999694.1"/>
    </source>
</evidence>
<sequence length="109" mass="12123">MLCYLKGDRLGHWAVRDLDAQRVEQLWHRAARELYVNHGTGDAYHASSCVEGAAEITISLLGGGHGPLHFLRDLLDGISEGIRPTDDFAYFLGNLGLTFAVRHQSEFLD</sequence>
<dbReference type="AlphaFoldDB" id="A0A6J7PCU8"/>
<name>A0A6J7PCU8_9ZZZZ</name>
<accession>A0A6J7PCU8</accession>
<organism evidence="1">
    <name type="scientific">freshwater metagenome</name>
    <dbReference type="NCBI Taxonomy" id="449393"/>
    <lineage>
        <taxon>unclassified sequences</taxon>
        <taxon>metagenomes</taxon>
        <taxon>ecological metagenomes</taxon>
    </lineage>
</organism>
<gene>
    <name evidence="1" type="ORF">UFOPK4043_00412</name>
</gene>
<reference evidence="1" key="1">
    <citation type="submission" date="2020-05" db="EMBL/GenBank/DDBJ databases">
        <authorList>
            <person name="Chiriac C."/>
            <person name="Salcher M."/>
            <person name="Ghai R."/>
            <person name="Kavagutti S V."/>
        </authorList>
    </citation>
    <scope>NUCLEOTIDE SEQUENCE</scope>
</reference>
<proteinExistence type="predicted"/>